<dbReference type="Pfam" id="PF01593">
    <property type="entry name" value="Amino_oxidase"/>
    <property type="match status" value="1"/>
</dbReference>
<dbReference type="PRINTS" id="PR00757">
    <property type="entry name" value="AMINEOXDASEF"/>
</dbReference>
<dbReference type="Gene3D" id="3.90.660.10">
    <property type="match status" value="1"/>
</dbReference>
<dbReference type="InterPro" id="IPR002937">
    <property type="entry name" value="Amino_oxidase"/>
</dbReference>
<evidence type="ECO:0000256" key="1">
    <source>
        <dbReference type="ARBA" id="ARBA00001974"/>
    </source>
</evidence>
<dbReference type="InterPro" id="IPR001613">
    <property type="entry name" value="Flavin_amine_oxidase"/>
</dbReference>
<dbReference type="GO" id="GO:0016491">
    <property type="term" value="F:oxidoreductase activity"/>
    <property type="evidence" value="ECO:0007669"/>
    <property type="project" value="UniProtKB-KW"/>
</dbReference>
<accession>A0A3B0TCA2</accession>
<gene>
    <name evidence="4" type="ORF">MNBD_ACTINO01-1720</name>
</gene>
<dbReference type="InterPro" id="IPR050281">
    <property type="entry name" value="Flavin_monoamine_oxidase"/>
</dbReference>
<organism evidence="4">
    <name type="scientific">hydrothermal vent metagenome</name>
    <dbReference type="NCBI Taxonomy" id="652676"/>
    <lineage>
        <taxon>unclassified sequences</taxon>
        <taxon>metagenomes</taxon>
        <taxon>ecological metagenomes</taxon>
    </lineage>
</organism>
<dbReference type="EMBL" id="UOEI01000473">
    <property type="protein sequence ID" value="VAW06464.1"/>
    <property type="molecule type" value="Genomic_DNA"/>
</dbReference>
<evidence type="ECO:0000259" key="3">
    <source>
        <dbReference type="Pfam" id="PF01593"/>
    </source>
</evidence>
<reference evidence="4" key="1">
    <citation type="submission" date="2018-06" db="EMBL/GenBank/DDBJ databases">
        <authorList>
            <person name="Zhirakovskaya E."/>
        </authorList>
    </citation>
    <scope>NUCLEOTIDE SEQUENCE</scope>
</reference>
<dbReference type="InterPro" id="IPR036188">
    <property type="entry name" value="FAD/NAD-bd_sf"/>
</dbReference>
<protein>
    <recommendedName>
        <fullName evidence="3">Amine oxidase domain-containing protein</fullName>
    </recommendedName>
</protein>
<dbReference type="Gene3D" id="3.50.50.60">
    <property type="entry name" value="FAD/NAD(P)-binding domain"/>
    <property type="match status" value="1"/>
</dbReference>
<dbReference type="Gene3D" id="1.10.405.10">
    <property type="entry name" value="Guanine Nucleotide Dissociation Inhibitor, domain 1"/>
    <property type="match status" value="1"/>
</dbReference>
<dbReference type="InterPro" id="IPR006311">
    <property type="entry name" value="TAT_signal"/>
</dbReference>
<dbReference type="PANTHER" id="PTHR10742:SF410">
    <property type="entry name" value="LYSINE-SPECIFIC HISTONE DEMETHYLASE 2"/>
    <property type="match status" value="1"/>
</dbReference>
<feature type="domain" description="Amine oxidase" evidence="3">
    <location>
        <begin position="81"/>
        <end position="526"/>
    </location>
</feature>
<comment type="cofactor">
    <cofactor evidence="1">
        <name>FAD</name>
        <dbReference type="ChEBI" id="CHEBI:57692"/>
    </cofactor>
</comment>
<dbReference type="PANTHER" id="PTHR10742">
    <property type="entry name" value="FLAVIN MONOAMINE OXIDASE"/>
    <property type="match status" value="1"/>
</dbReference>
<evidence type="ECO:0000256" key="2">
    <source>
        <dbReference type="ARBA" id="ARBA00023002"/>
    </source>
</evidence>
<keyword evidence="2" id="KW-0560">Oxidoreductase</keyword>
<evidence type="ECO:0000313" key="4">
    <source>
        <dbReference type="EMBL" id="VAW06464.1"/>
    </source>
</evidence>
<dbReference type="SUPFAM" id="SSF54373">
    <property type="entry name" value="FAD-linked reductases, C-terminal domain"/>
    <property type="match status" value="1"/>
</dbReference>
<dbReference type="AlphaFoldDB" id="A0A3B0TCA2"/>
<dbReference type="SUPFAM" id="SSF51905">
    <property type="entry name" value="FAD/NAD(P)-binding domain"/>
    <property type="match status" value="1"/>
</dbReference>
<dbReference type="PROSITE" id="PS51318">
    <property type="entry name" value="TAT"/>
    <property type="match status" value="1"/>
</dbReference>
<name>A0A3B0TCA2_9ZZZZ</name>
<proteinExistence type="predicted"/>
<sequence length="527" mass="56897">MPLQLRTQPARMLASVHASWSASHGDSQTTRDIPRVQDWTRRRFLRVGGLGAAGLVFSACTRVGTSHESAAADVVIVGAGIAGLRCASVLVQGGVVPHVFEAAARVGGRARTLRGFFANGQETESGGEFISSEHAAMRSLAASLNLDLERVDGGSHPGTDDVYWIDEAIYPLADLNNDWGTAYPRVQAALRAAPWPQTFVSNTQAGRVLDDVPVPEWIDAEIEGGMAGRLGKVMYTAVTTEYGGEAADLPALALIYLLGWNPRREIEIAGTDEAFHIVGGSDLVTTRMAERLPADSVTLGAALEAVRDLGGGRYRCTFRSDASVFDVTTDHVVLALPFTKLREVDLDGTEISEIKKRAIKELGMGMSSKLHLQFSSKPWLDVNRSGFALTEGDSFQMVWDETYTSTASSGILVNYTGGNRSVERVTDFSGAAPSDLVTEMLQAIEPLFPGSTTAFNGKAWRDHWIASPWHYGSYSYLRRGQHTGFSGIEPVPEGNLHFCGEHTSIEFRGFMEGAARSGSRAAREILG</sequence>